<dbReference type="RefSeq" id="YP_010052551.1">
    <property type="nucleotide sequence ID" value="NC_054459.1"/>
</dbReference>
<reference evidence="2 3" key="1">
    <citation type="submission" date="2018-02" db="EMBL/GenBank/DDBJ databases">
        <title>Isolation, characterization and comparative genomics of Xanthomonas oryzae pv. oryzae bacteriophages.</title>
        <authorList>
            <person name="Varga I."/>
            <person name="Molnar J."/>
            <person name="Gazdag A."/>
            <person name="Szucs D."/>
            <person name="Doffkay Z."/>
            <person name="Valappil S.K."/>
            <person name="Papp S."/>
            <person name="Pinter R."/>
            <person name="Vera Cruz C.M."/>
            <person name="Ricardo O."/>
            <person name="Vizi T."/>
            <person name="Schneider G."/>
            <person name="Rakhely G."/>
            <person name="Kovacs T."/>
        </authorList>
    </citation>
    <scope>NUCLEOTIDE SEQUENCE [LARGE SCALE GENOMIC DNA]</scope>
</reference>
<dbReference type="GeneID" id="64408921"/>
<protein>
    <submittedName>
        <fullName evidence="2">Uncharacterized protein</fullName>
    </submittedName>
</protein>
<dbReference type="KEGG" id="vg:64408921"/>
<name>A0A3S7I6E7_9CAUD</name>
<proteinExistence type="predicted"/>
<feature type="compositionally biased region" description="Low complexity" evidence="1">
    <location>
        <begin position="216"/>
        <end position="226"/>
    </location>
</feature>
<evidence type="ECO:0000313" key="2">
    <source>
        <dbReference type="EMBL" id="AVO24234.1"/>
    </source>
</evidence>
<accession>A0A3S7I6E7</accession>
<feature type="compositionally biased region" description="Low complexity" evidence="1">
    <location>
        <begin position="179"/>
        <end position="209"/>
    </location>
</feature>
<sequence>MKIIIDSITELLELTALIQRGVTAPVVHATTAQLPEVSGGVDLYPDTIANEAPVSGPDYSGYAYYFDPETDADELPTQLPEVSGGVDLYPDTIANEAPVSGPDYSGYAYYFDPETDADELPTQLPDIVPPEAPIVAPRKRGRRKSTPVENDASPIIVETHSLPTDEDTTDGDNSQTTQTDAADAVSDGATSDTADTGGDATEPTGGDDAPSAEQPSADQGTAATASASAEAPVASVGGIDLVAYVESQHVAALDTSDSHMDVITTGRDFISKHGHDAYNALKEVVAPLDGVQHGKALPQFTPAERRLFLACMKNYSAS</sequence>
<feature type="region of interest" description="Disordered" evidence="1">
    <location>
        <begin position="116"/>
        <end position="226"/>
    </location>
</feature>
<evidence type="ECO:0000256" key="1">
    <source>
        <dbReference type="SAM" id="MobiDB-lite"/>
    </source>
</evidence>
<evidence type="ECO:0000313" key="3">
    <source>
        <dbReference type="Proteomes" id="UP000290080"/>
    </source>
</evidence>
<organism evidence="2 3">
    <name type="scientific">Xanthomonas phage XPV1</name>
    <dbReference type="NCBI Taxonomy" id="2099860"/>
    <lineage>
        <taxon>Viruses</taxon>
        <taxon>Duplodnaviria</taxon>
        <taxon>Heunggongvirae</taxon>
        <taxon>Uroviricota</taxon>
        <taxon>Caudoviricetes</taxon>
        <taxon>Kantovirinae</taxon>
        <taxon>Tsukubavirus</taxon>
        <taxon>Tsukubavirus XPV1</taxon>
    </lineage>
</organism>
<dbReference type="Proteomes" id="UP000290080">
    <property type="component" value="Segment"/>
</dbReference>
<keyword evidence="3" id="KW-1185">Reference proteome</keyword>
<dbReference type="EMBL" id="MG944234">
    <property type="protein sequence ID" value="AVO24234.1"/>
    <property type="molecule type" value="Genomic_DNA"/>
</dbReference>